<feature type="domain" description="VOC" evidence="1">
    <location>
        <begin position="2"/>
        <end position="117"/>
    </location>
</feature>
<reference evidence="2" key="1">
    <citation type="journal article" date="2014" name="Int. J. Syst. Evol. Microbiol.">
        <title>Complete genome sequence of Corynebacterium casei LMG S-19264T (=DSM 44701T), isolated from a smear-ripened cheese.</title>
        <authorList>
            <consortium name="US DOE Joint Genome Institute (JGI-PGF)"/>
            <person name="Walter F."/>
            <person name="Albersmeier A."/>
            <person name="Kalinowski J."/>
            <person name="Ruckert C."/>
        </authorList>
    </citation>
    <scope>NUCLEOTIDE SEQUENCE</scope>
    <source>
        <strain evidence="2">KCTC 22169</strain>
    </source>
</reference>
<dbReference type="Proteomes" id="UP000626148">
    <property type="component" value="Unassembled WGS sequence"/>
</dbReference>
<name>A0A918KRW6_9GAMM</name>
<evidence type="ECO:0000313" key="3">
    <source>
        <dbReference type="Proteomes" id="UP000626148"/>
    </source>
</evidence>
<dbReference type="Pfam" id="PF00903">
    <property type="entry name" value="Glyoxalase"/>
    <property type="match status" value="1"/>
</dbReference>
<dbReference type="InterPro" id="IPR052393">
    <property type="entry name" value="Cadmium-induced_rsp"/>
</dbReference>
<gene>
    <name evidence="2" type="ORF">GCM10007392_43310</name>
</gene>
<dbReference type="PANTHER" id="PTHR41294">
    <property type="entry name" value="CADMIUM-INDUCED PROTEIN CADI"/>
    <property type="match status" value="1"/>
</dbReference>
<protein>
    <submittedName>
        <fullName evidence="2">Glyoxalase</fullName>
    </submittedName>
</protein>
<dbReference type="Gene3D" id="3.10.180.10">
    <property type="entry name" value="2,3-Dihydroxybiphenyl 1,2-Dioxygenase, domain 1"/>
    <property type="match status" value="1"/>
</dbReference>
<comment type="caution">
    <text evidence="2">The sequence shown here is derived from an EMBL/GenBank/DDBJ whole genome shotgun (WGS) entry which is preliminary data.</text>
</comment>
<evidence type="ECO:0000259" key="1">
    <source>
        <dbReference type="PROSITE" id="PS51819"/>
    </source>
</evidence>
<dbReference type="RefSeq" id="WP_189612721.1">
    <property type="nucleotide sequence ID" value="NZ_BMXR01000014.1"/>
</dbReference>
<dbReference type="InterPro" id="IPR004360">
    <property type="entry name" value="Glyas_Fos-R_dOase_dom"/>
</dbReference>
<dbReference type="AlphaFoldDB" id="A0A918KRW6"/>
<reference evidence="2" key="2">
    <citation type="submission" date="2020-09" db="EMBL/GenBank/DDBJ databases">
        <authorList>
            <person name="Sun Q."/>
            <person name="Kim S."/>
        </authorList>
    </citation>
    <scope>NUCLEOTIDE SEQUENCE</scope>
    <source>
        <strain evidence="2">KCTC 22169</strain>
    </source>
</reference>
<dbReference type="GO" id="GO:0046686">
    <property type="term" value="P:response to cadmium ion"/>
    <property type="evidence" value="ECO:0007669"/>
    <property type="project" value="TreeGrafter"/>
</dbReference>
<dbReference type="EMBL" id="BMXR01000014">
    <property type="protein sequence ID" value="GGX71169.1"/>
    <property type="molecule type" value="Genomic_DNA"/>
</dbReference>
<proteinExistence type="predicted"/>
<dbReference type="PROSITE" id="PS51819">
    <property type="entry name" value="VOC"/>
    <property type="match status" value="1"/>
</dbReference>
<dbReference type="SUPFAM" id="SSF54593">
    <property type="entry name" value="Glyoxalase/Bleomycin resistance protein/Dihydroxybiphenyl dioxygenase"/>
    <property type="match status" value="1"/>
</dbReference>
<dbReference type="PANTHER" id="PTHR41294:SF1">
    <property type="entry name" value="CADMIUM-INDUCED PROTEIN CADI"/>
    <property type="match status" value="1"/>
</dbReference>
<dbReference type="InterPro" id="IPR029068">
    <property type="entry name" value="Glyas_Bleomycin-R_OHBP_Dase"/>
</dbReference>
<accession>A0A918KRW6</accession>
<dbReference type="InterPro" id="IPR037523">
    <property type="entry name" value="VOC_core"/>
</dbReference>
<keyword evidence="3" id="KW-1185">Reference proteome</keyword>
<organism evidence="2 3">
    <name type="scientific">Saccharospirillum salsuginis</name>
    <dbReference type="NCBI Taxonomy" id="418750"/>
    <lineage>
        <taxon>Bacteria</taxon>
        <taxon>Pseudomonadati</taxon>
        <taxon>Pseudomonadota</taxon>
        <taxon>Gammaproteobacteria</taxon>
        <taxon>Oceanospirillales</taxon>
        <taxon>Saccharospirillaceae</taxon>
        <taxon>Saccharospirillum</taxon>
    </lineage>
</organism>
<sequence length="156" mass="17095">MKRFHVHLSVSDLDRNIEFYSHLFGQPPARHETDYAKWMLDDPRINFAISTRGSQAGLDHFGFQVDSPEELAGIRELAEAAAGEDVFDQGESQCCYAHSDKHWTVDPQGLGWEHFQTLSTAVRYGDDIATADGACCRPETSDANAGESAPAGGSCC</sequence>
<evidence type="ECO:0000313" key="2">
    <source>
        <dbReference type="EMBL" id="GGX71169.1"/>
    </source>
</evidence>